<organism evidence="2 3">
    <name type="scientific">Schistosoma margrebowiei</name>
    <dbReference type="NCBI Taxonomy" id="48269"/>
    <lineage>
        <taxon>Eukaryota</taxon>
        <taxon>Metazoa</taxon>
        <taxon>Spiralia</taxon>
        <taxon>Lophotrochozoa</taxon>
        <taxon>Platyhelminthes</taxon>
        <taxon>Trematoda</taxon>
        <taxon>Digenea</taxon>
        <taxon>Strigeidida</taxon>
        <taxon>Schistosomatoidea</taxon>
        <taxon>Schistosomatidae</taxon>
        <taxon>Schistosoma</taxon>
    </lineage>
</organism>
<dbReference type="Proteomes" id="UP000277204">
    <property type="component" value="Unassembled WGS sequence"/>
</dbReference>
<dbReference type="EMBL" id="UZAI01002480">
    <property type="protein sequence ID" value="VDO71990.1"/>
    <property type="molecule type" value="Genomic_DNA"/>
</dbReference>
<accession>A0A183LS17</accession>
<reference evidence="2 3" key="1">
    <citation type="submission" date="2018-11" db="EMBL/GenBank/DDBJ databases">
        <authorList>
            <consortium name="Pathogen Informatics"/>
        </authorList>
    </citation>
    <scope>NUCLEOTIDE SEQUENCE [LARGE SCALE GENOMIC DNA]</scope>
    <source>
        <strain evidence="2 3">Zambia</strain>
    </source>
</reference>
<keyword evidence="3" id="KW-1185">Reference proteome</keyword>
<feature type="compositionally biased region" description="Polar residues" evidence="1">
    <location>
        <begin position="56"/>
        <end position="89"/>
    </location>
</feature>
<name>A0A183LS17_9TREM</name>
<gene>
    <name evidence="2" type="ORF">SMRZ_LOCUS6595</name>
</gene>
<feature type="region of interest" description="Disordered" evidence="1">
    <location>
        <begin position="1"/>
        <end position="94"/>
    </location>
</feature>
<evidence type="ECO:0000313" key="3">
    <source>
        <dbReference type="Proteomes" id="UP000277204"/>
    </source>
</evidence>
<dbReference type="AlphaFoldDB" id="A0A183LS17"/>
<feature type="compositionally biased region" description="Basic and acidic residues" evidence="1">
    <location>
        <begin position="1"/>
        <end position="13"/>
    </location>
</feature>
<sequence length="473" mass="54058">MERPNNVGDREDQSNSNGNEEIQLSSTGNQRNPLDPSWTEKASHGRDAAILRSRRGQCSTHSGSRSYTVQSSTKCTYSSQQQVPSLTRSTEGRRNNYRGQLERHQGSINFNVSRGLKKHHHKEWISIETLDKIKERKNKKAAINNSRTRAEKFQAQTEYTEANKQVKRSNRADKKKYVEELAKTVEKAAREGNMKQLHDTTKKLSGKFSKPERPVKDKEGKPITEIQQQRNRWVEYFEELLNRPAPMNPPDIEAEHTDLPIDVNPPTTEEIRMAVKQIKNGKAAGPDNIPAEALNWKLVCSLPEKAVADGIRPMDVEYLAKTAIYKYLYLLDGVLHLELPGPIHLEETKELIQFSKGNPALCAQVEVGSINNDSSSSSSSSTSTTTWNSVHFSSNYSPYIIINKNIFHSETNNRYMELSNCKPLSWDHYTEIPITLQNKFHFRARYCIYGYSTMCTEYIKPIKVDINLEIKLR</sequence>
<evidence type="ECO:0000313" key="2">
    <source>
        <dbReference type="EMBL" id="VDO71990.1"/>
    </source>
</evidence>
<protein>
    <submittedName>
        <fullName evidence="2">Uncharacterized protein</fullName>
    </submittedName>
</protein>
<evidence type="ECO:0000256" key="1">
    <source>
        <dbReference type="SAM" id="MobiDB-lite"/>
    </source>
</evidence>
<proteinExistence type="predicted"/>
<feature type="compositionally biased region" description="Polar residues" evidence="1">
    <location>
        <begin position="14"/>
        <end position="32"/>
    </location>
</feature>